<organism evidence="1 2">
    <name type="scientific">Paenibacillus pini JCM 16418</name>
    <dbReference type="NCBI Taxonomy" id="1236976"/>
    <lineage>
        <taxon>Bacteria</taxon>
        <taxon>Bacillati</taxon>
        <taxon>Bacillota</taxon>
        <taxon>Bacilli</taxon>
        <taxon>Bacillales</taxon>
        <taxon>Paenibacillaceae</taxon>
        <taxon>Paenibacillus</taxon>
    </lineage>
</organism>
<dbReference type="Proteomes" id="UP000019364">
    <property type="component" value="Unassembled WGS sequence"/>
</dbReference>
<gene>
    <name evidence="1" type="ORF">JCM16418_569</name>
</gene>
<comment type="caution">
    <text evidence="1">The sequence shown here is derived from an EMBL/GenBank/DDBJ whole genome shotgun (WGS) entry which is preliminary data.</text>
</comment>
<sequence length="51" mass="6111">MDETIFKGISYHSMCDKYIKYSDHYYSYSIRRRMQASQGFNKNKSSVFAAR</sequence>
<dbReference type="EMBL" id="BAVZ01000001">
    <property type="protein sequence ID" value="GAF06601.1"/>
    <property type="molecule type" value="Genomic_DNA"/>
</dbReference>
<dbReference type="STRING" id="1236976.JCM16418_569"/>
<proteinExistence type="predicted"/>
<reference evidence="1 2" key="1">
    <citation type="journal article" date="2014" name="Genome Announc.">
        <title>Draft Genome Sequence of Paenibacillus pini JCM 16418T, Isolated from the Rhizosphere of Pine Tree.</title>
        <authorList>
            <person name="Yuki M."/>
            <person name="Oshima K."/>
            <person name="Suda W."/>
            <person name="Oshida Y."/>
            <person name="Kitamura K."/>
            <person name="Iida Y."/>
            <person name="Hattori M."/>
            <person name="Ohkuma M."/>
        </authorList>
    </citation>
    <scope>NUCLEOTIDE SEQUENCE [LARGE SCALE GENOMIC DNA]</scope>
    <source>
        <strain evidence="1 2">JCM 16418</strain>
    </source>
</reference>
<evidence type="ECO:0000313" key="1">
    <source>
        <dbReference type="EMBL" id="GAF06601.1"/>
    </source>
</evidence>
<dbReference type="AlphaFoldDB" id="W7YPY5"/>
<accession>W7YPY5</accession>
<protein>
    <submittedName>
        <fullName evidence="1">Uncharacterized protein</fullName>
    </submittedName>
</protein>
<name>W7YPY5_9BACL</name>
<evidence type="ECO:0000313" key="2">
    <source>
        <dbReference type="Proteomes" id="UP000019364"/>
    </source>
</evidence>
<keyword evidence="2" id="KW-1185">Reference proteome</keyword>